<organism evidence="8 9">
    <name type="scientific">Albidovulum sediminis</name>
    <dbReference type="NCBI Taxonomy" id="3066345"/>
    <lineage>
        <taxon>Bacteria</taxon>
        <taxon>Pseudomonadati</taxon>
        <taxon>Pseudomonadota</taxon>
        <taxon>Alphaproteobacteria</taxon>
        <taxon>Rhodobacterales</taxon>
        <taxon>Paracoccaceae</taxon>
        <taxon>Albidovulum</taxon>
    </lineage>
</organism>
<keyword evidence="9" id="KW-1185">Reference proteome</keyword>
<evidence type="ECO:0000256" key="5">
    <source>
        <dbReference type="ARBA" id="ARBA00023136"/>
    </source>
</evidence>
<comment type="subcellular location">
    <subcellularLocation>
        <location evidence="1">Cell membrane</location>
        <topology evidence="1">Multi-pass membrane protein</topology>
    </subcellularLocation>
</comment>
<comment type="caution">
    <text evidence="8">The sequence shown here is derived from an EMBL/GenBank/DDBJ whole genome shotgun (WGS) entry which is preliminary data.</text>
</comment>
<keyword evidence="4 6" id="KW-1133">Transmembrane helix</keyword>
<proteinExistence type="predicted"/>
<keyword evidence="5 6" id="KW-0472">Membrane</keyword>
<feature type="transmembrane region" description="Helical" evidence="6">
    <location>
        <begin position="15"/>
        <end position="39"/>
    </location>
</feature>
<evidence type="ECO:0000256" key="2">
    <source>
        <dbReference type="ARBA" id="ARBA00022475"/>
    </source>
</evidence>
<name>A0ABT2NP82_9RHOB</name>
<feature type="transmembrane region" description="Helical" evidence="6">
    <location>
        <begin position="305"/>
        <end position="325"/>
    </location>
</feature>
<feature type="transmembrane region" description="Helical" evidence="6">
    <location>
        <begin position="154"/>
        <end position="173"/>
    </location>
</feature>
<dbReference type="PANTHER" id="PTHR35007:SF2">
    <property type="entry name" value="PILUS ASSEMBLE PROTEIN"/>
    <property type="match status" value="1"/>
</dbReference>
<evidence type="ECO:0000313" key="8">
    <source>
        <dbReference type="EMBL" id="MCT8329908.1"/>
    </source>
</evidence>
<feature type="transmembrane region" description="Helical" evidence="6">
    <location>
        <begin position="110"/>
        <end position="129"/>
    </location>
</feature>
<protein>
    <submittedName>
        <fullName evidence="8">Type II secretion system F family protein</fullName>
    </submittedName>
</protein>
<reference evidence="9" key="1">
    <citation type="submission" date="2023-07" db="EMBL/GenBank/DDBJ databases">
        <title>Defluviimonas sediminis sp. nov., isolated from mangrove sediment.</title>
        <authorList>
            <person name="Liu L."/>
            <person name="Li J."/>
            <person name="Huang Y."/>
            <person name="Pan J."/>
            <person name="Li M."/>
        </authorList>
    </citation>
    <scope>NUCLEOTIDE SEQUENCE [LARGE SCALE GENOMIC DNA]</scope>
    <source>
        <strain evidence="9">FT324</strain>
    </source>
</reference>
<evidence type="ECO:0000313" key="9">
    <source>
        <dbReference type="Proteomes" id="UP001205601"/>
    </source>
</evidence>
<evidence type="ECO:0000259" key="7">
    <source>
        <dbReference type="Pfam" id="PF00482"/>
    </source>
</evidence>
<dbReference type="EMBL" id="JAOCQF010000001">
    <property type="protein sequence ID" value="MCT8329908.1"/>
    <property type="molecule type" value="Genomic_DNA"/>
</dbReference>
<dbReference type="PANTHER" id="PTHR35007">
    <property type="entry name" value="INTEGRAL MEMBRANE PROTEIN-RELATED"/>
    <property type="match status" value="1"/>
</dbReference>
<sequence length="335" mass="37037">MFEAFMTRLAEDPALFQTLVVLGVGLGVMLFVYGLFGSVGQKDPVARRMAGAGGKARASRRDADILRFVQNDPTGLMRAIVPVDEKERTQMQRQLAQAGFNSPHALRNYYLFRIVMGVLLPGLYIFMIYNSRSLLVPMPDAVIDNFSQLSQTKITAGIAALVWSGFYGPNYWLRGRVEKRRRQIEEAFPNALDLIQISVESGLSFDAAMTRVANEIVATAPILAEEFLITQREIQAGRTRDRALMDLADRSGVPEVFSFASVVMQSIQFGTSISDALTTYAAEMRHTREMRAQEKANKLPVKMSAVLASLMLPALVLLVLGPVIIRYLRNVAGAG</sequence>
<dbReference type="Pfam" id="PF00482">
    <property type="entry name" value="T2SSF"/>
    <property type="match status" value="1"/>
</dbReference>
<keyword evidence="3 6" id="KW-0812">Transmembrane</keyword>
<evidence type="ECO:0000256" key="6">
    <source>
        <dbReference type="SAM" id="Phobius"/>
    </source>
</evidence>
<dbReference type="Proteomes" id="UP001205601">
    <property type="component" value="Unassembled WGS sequence"/>
</dbReference>
<keyword evidence="2" id="KW-1003">Cell membrane</keyword>
<feature type="domain" description="Type II secretion system protein GspF" evidence="7">
    <location>
        <begin position="192"/>
        <end position="320"/>
    </location>
</feature>
<dbReference type="RefSeq" id="WP_261495479.1">
    <property type="nucleotide sequence ID" value="NZ_JAOCQF010000001.1"/>
</dbReference>
<evidence type="ECO:0000256" key="4">
    <source>
        <dbReference type="ARBA" id="ARBA00022989"/>
    </source>
</evidence>
<accession>A0ABT2NP82</accession>
<evidence type="ECO:0000256" key="1">
    <source>
        <dbReference type="ARBA" id="ARBA00004651"/>
    </source>
</evidence>
<evidence type="ECO:0000256" key="3">
    <source>
        <dbReference type="ARBA" id="ARBA00022692"/>
    </source>
</evidence>
<gene>
    <name evidence="8" type="ORF">N5I32_10315</name>
</gene>
<dbReference type="InterPro" id="IPR018076">
    <property type="entry name" value="T2SS_GspF_dom"/>
</dbReference>